<evidence type="ECO:0000256" key="1">
    <source>
        <dbReference type="SAM" id="SignalP"/>
    </source>
</evidence>
<accession>A0A6V8QNX8</accession>
<sequence>MDPEVALLALAIAPAAATATDSITLDIWFYQDGALCPVPCGPQTSVGFNDTTIPPSLQTNDEQTCTVYWVWSNNGAVSPSCADTVLVTKAEFEY</sequence>
<evidence type="ECO:0000313" key="3">
    <source>
        <dbReference type="Proteomes" id="UP000517252"/>
    </source>
</evidence>
<gene>
    <name evidence="2" type="ORF">TASIC1_0003054800</name>
</gene>
<keyword evidence="1" id="KW-0732">Signal</keyword>
<dbReference type="OrthoDB" id="4888287at2759"/>
<dbReference type="Proteomes" id="UP000517252">
    <property type="component" value="Unassembled WGS sequence"/>
</dbReference>
<reference evidence="2 3" key="1">
    <citation type="submission" date="2020-07" db="EMBL/GenBank/DDBJ databases">
        <title>Trichoderma asperellum IC-1 whole genome shotgun sequence.</title>
        <authorList>
            <person name="Kanamasa S."/>
            <person name="Takahashi H."/>
        </authorList>
    </citation>
    <scope>NUCLEOTIDE SEQUENCE [LARGE SCALE GENOMIC DNA]</scope>
    <source>
        <strain evidence="2 3">IC-1</strain>
    </source>
</reference>
<dbReference type="AlphaFoldDB" id="A0A6V8QNX8"/>
<dbReference type="EMBL" id="BLZH01000003">
    <property type="protein sequence ID" value="GFP54170.1"/>
    <property type="molecule type" value="Genomic_DNA"/>
</dbReference>
<organism evidence="2 3">
    <name type="scientific">Trichoderma asperellum</name>
    <name type="common">Filamentous fungus</name>
    <dbReference type="NCBI Taxonomy" id="101201"/>
    <lineage>
        <taxon>Eukaryota</taxon>
        <taxon>Fungi</taxon>
        <taxon>Dikarya</taxon>
        <taxon>Ascomycota</taxon>
        <taxon>Pezizomycotina</taxon>
        <taxon>Sordariomycetes</taxon>
        <taxon>Hypocreomycetidae</taxon>
        <taxon>Hypocreales</taxon>
        <taxon>Hypocreaceae</taxon>
        <taxon>Trichoderma</taxon>
    </lineage>
</organism>
<feature type="chain" id="PRO_5027891463" evidence="1">
    <location>
        <begin position="20"/>
        <end position="94"/>
    </location>
</feature>
<name>A0A6V8QNX8_TRIAP</name>
<protein>
    <submittedName>
        <fullName evidence="2">Uncharacterized protein</fullName>
    </submittedName>
</protein>
<comment type="caution">
    <text evidence="2">The sequence shown here is derived from an EMBL/GenBank/DDBJ whole genome shotgun (WGS) entry which is preliminary data.</text>
</comment>
<evidence type="ECO:0000313" key="2">
    <source>
        <dbReference type="EMBL" id="GFP54170.1"/>
    </source>
</evidence>
<feature type="signal peptide" evidence="1">
    <location>
        <begin position="1"/>
        <end position="19"/>
    </location>
</feature>
<proteinExistence type="predicted"/>